<dbReference type="InterPro" id="IPR013103">
    <property type="entry name" value="RVT_2"/>
</dbReference>
<evidence type="ECO:0000313" key="2">
    <source>
        <dbReference type="EMBL" id="BBH04595.1"/>
    </source>
</evidence>
<accession>A0A4Y1RKH6</accession>
<evidence type="ECO:0000259" key="1">
    <source>
        <dbReference type="Pfam" id="PF07727"/>
    </source>
</evidence>
<dbReference type="InterPro" id="IPR043502">
    <property type="entry name" value="DNA/RNA_pol_sf"/>
</dbReference>
<dbReference type="Pfam" id="PF07727">
    <property type="entry name" value="RVT_2"/>
    <property type="match status" value="1"/>
</dbReference>
<proteinExistence type="predicted"/>
<organism evidence="2">
    <name type="scientific">Prunus dulcis</name>
    <name type="common">Almond</name>
    <name type="synonym">Amygdalus dulcis</name>
    <dbReference type="NCBI Taxonomy" id="3755"/>
    <lineage>
        <taxon>Eukaryota</taxon>
        <taxon>Viridiplantae</taxon>
        <taxon>Streptophyta</taxon>
        <taxon>Embryophyta</taxon>
        <taxon>Tracheophyta</taxon>
        <taxon>Spermatophyta</taxon>
        <taxon>Magnoliopsida</taxon>
        <taxon>eudicotyledons</taxon>
        <taxon>Gunneridae</taxon>
        <taxon>Pentapetalae</taxon>
        <taxon>rosids</taxon>
        <taxon>fabids</taxon>
        <taxon>Rosales</taxon>
        <taxon>Rosaceae</taxon>
        <taxon>Amygdaloideae</taxon>
        <taxon>Amygdaleae</taxon>
        <taxon>Prunus</taxon>
    </lineage>
</organism>
<feature type="domain" description="Reverse transcriptase Ty1/copia-type" evidence="1">
    <location>
        <begin position="66"/>
        <end position="179"/>
    </location>
</feature>
<reference evidence="2" key="1">
    <citation type="journal article" date="2019" name="Science">
        <title>Mutation of a bHLH transcription factor allowed almond domestication.</title>
        <authorList>
            <person name="Sanchez-Perez R."/>
            <person name="Pavan S."/>
            <person name="Mazzeo R."/>
            <person name="Moldovan C."/>
            <person name="Aiese Cigliano R."/>
            <person name="Del Cueto J."/>
            <person name="Ricciardi F."/>
            <person name="Lotti C."/>
            <person name="Ricciardi L."/>
            <person name="Dicenta F."/>
            <person name="Lopez-Marques R.L."/>
            <person name="Lindberg Moller B."/>
        </authorList>
    </citation>
    <scope>NUCLEOTIDE SEQUENCE</scope>
</reference>
<name>A0A4Y1RKH6_PRUDU</name>
<dbReference type="AlphaFoldDB" id="A0A4Y1RKH6"/>
<sequence>MLDMFIWTFVKALVSKVSIYAQRLRKRPAWMMAYDVNCDPISFQEAVKEPKWQKSMDAEIRAIEKNDTWVLTDLPNGQKKIGVKWVFKTNLNEKGEIEKHKARLVAKGYKQKFGVDYKEVFAPIARMDTIRLVLSMAAQNSWPIFQLDVKLAFLHGELEEEVYIEQPPGYEQQGNEKKLAFCFDNVCFHKIPIFLGSQKILHEHAPMIVMTVETRIAGCTKLSGALSDILNTCCCYSLEIYTLGPVGL</sequence>
<dbReference type="EMBL" id="AP019302">
    <property type="protein sequence ID" value="BBH04595.1"/>
    <property type="molecule type" value="Genomic_DNA"/>
</dbReference>
<dbReference type="SUPFAM" id="SSF56672">
    <property type="entry name" value="DNA/RNA polymerases"/>
    <property type="match status" value="1"/>
</dbReference>
<gene>
    <name evidence="2" type="ORF">Prudu_015780</name>
</gene>
<protein>
    <submittedName>
        <fullName evidence="2">ADP glucose pyrophosphorylase large subunit 1</fullName>
    </submittedName>
</protein>